<evidence type="ECO:0000313" key="1">
    <source>
        <dbReference type="EMBL" id="SMC53207.1"/>
    </source>
</evidence>
<name>A0AC61PKM1_9FIRM</name>
<proteinExistence type="predicted"/>
<reference evidence="1" key="1">
    <citation type="submission" date="2017-04" db="EMBL/GenBank/DDBJ databases">
        <authorList>
            <person name="Varghese N."/>
            <person name="Submissions S."/>
        </authorList>
    </citation>
    <scope>NUCLEOTIDE SEQUENCE</scope>
    <source>
        <strain evidence="1">WTE2008</strain>
    </source>
</reference>
<accession>A0AC61PKM1</accession>
<protein>
    <submittedName>
        <fullName evidence="1">NlpC/P60 family protein</fullName>
    </submittedName>
</protein>
<dbReference type="Proteomes" id="UP000192328">
    <property type="component" value="Unassembled WGS sequence"/>
</dbReference>
<comment type="caution">
    <text evidence="1">The sequence shown here is derived from an EMBL/GenBank/DDBJ whole genome shotgun (WGS) entry which is preliminary data.</text>
</comment>
<organism evidence="1 2">
    <name type="scientific">Aristaeella lactis</name>
    <dbReference type="NCBI Taxonomy" id="3046383"/>
    <lineage>
        <taxon>Bacteria</taxon>
        <taxon>Bacillati</taxon>
        <taxon>Bacillota</taxon>
        <taxon>Clostridia</taxon>
        <taxon>Eubacteriales</taxon>
        <taxon>Aristaeellaceae</taxon>
        <taxon>Aristaeella</taxon>
    </lineage>
</organism>
<dbReference type="EMBL" id="FWXZ01000002">
    <property type="protein sequence ID" value="SMC53207.1"/>
    <property type="molecule type" value="Genomic_DNA"/>
</dbReference>
<keyword evidence="2" id="KW-1185">Reference proteome</keyword>
<gene>
    <name evidence="1" type="ORF">SAMN06297397_1269</name>
</gene>
<evidence type="ECO:0000313" key="2">
    <source>
        <dbReference type="Proteomes" id="UP000192328"/>
    </source>
</evidence>
<sequence length="430" mass="48444">MERLHAAFRRFCFPVLLVILLLLAGAALADGPHTIVLKCGGDGFVGTDKKGNQKTVTLEPAVSIETDDGETWTLDELTKLPDFEVVGAALRFSVSSFSGEELYYTLICGKTIAVPQAVRTGRNLWDVTSVVSTWLKDRKTEMKLTPVYKQHPWGMRIQQDSVSLQLTFTTSAKLSDSPWDKVSYNMLYEASLSMLEAGNTFVDHYDETACSLMDVSLPNGVPYYYAGGSEDKFLRRFFPSTTTRYYREDHMYLCGLDCVGMTHLVYEKCGLERHPSISDLLFYGIGSSLLKNNDPMRWPAFLKPGDLIAVKHGTFHIMMYLGTLRQFGWTERDAGEAVNLLDAPLVIHCGGSPFYYERYQKYIEEMGYKNTLPPDGGVTVSVIMETNQDAPHSTDTSWGKHFGWYMIDNQPLLVFPLDDCTDMAWYGPEK</sequence>